<feature type="compositionally biased region" description="Basic and acidic residues" evidence="4">
    <location>
        <begin position="399"/>
        <end position="410"/>
    </location>
</feature>
<evidence type="ECO:0000256" key="2">
    <source>
        <dbReference type="ARBA" id="ARBA00023082"/>
    </source>
</evidence>
<feature type="compositionally biased region" description="Low complexity" evidence="4">
    <location>
        <begin position="351"/>
        <end position="384"/>
    </location>
</feature>
<evidence type="ECO:0000256" key="5">
    <source>
        <dbReference type="SAM" id="Phobius"/>
    </source>
</evidence>
<dbReference type="Gene3D" id="1.10.1740.10">
    <property type="match status" value="1"/>
</dbReference>
<evidence type="ECO:0000256" key="1">
    <source>
        <dbReference type="ARBA" id="ARBA00023015"/>
    </source>
</evidence>
<comment type="caution">
    <text evidence="6">The sequence shown here is derived from an EMBL/GenBank/DDBJ whole genome shotgun (WGS) entry which is preliminary data.</text>
</comment>
<dbReference type="RefSeq" id="WP_235053615.1">
    <property type="nucleotide sequence ID" value="NZ_JAKFHA010000010.1"/>
</dbReference>
<gene>
    <name evidence="6" type="ORF">LZ495_19410</name>
</gene>
<dbReference type="Proteomes" id="UP001165378">
    <property type="component" value="Unassembled WGS sequence"/>
</dbReference>
<name>A0AA41Q0R2_9ACTN</name>
<feature type="transmembrane region" description="Helical" evidence="5">
    <location>
        <begin position="317"/>
        <end position="337"/>
    </location>
</feature>
<keyword evidence="5" id="KW-1133">Transmembrane helix</keyword>
<dbReference type="PANTHER" id="PTHR43133">
    <property type="entry name" value="RNA POLYMERASE ECF-TYPE SIGMA FACTO"/>
    <property type="match status" value="1"/>
</dbReference>
<accession>A0AA41Q0R2</accession>
<feature type="region of interest" description="Disordered" evidence="4">
    <location>
        <begin position="342"/>
        <end position="445"/>
    </location>
</feature>
<dbReference type="GO" id="GO:0006352">
    <property type="term" value="P:DNA-templated transcription initiation"/>
    <property type="evidence" value="ECO:0007669"/>
    <property type="project" value="InterPro"/>
</dbReference>
<dbReference type="PANTHER" id="PTHR43133:SF62">
    <property type="entry name" value="RNA POLYMERASE SIGMA FACTOR SIGZ"/>
    <property type="match status" value="1"/>
</dbReference>
<reference evidence="6" key="1">
    <citation type="submission" date="2022-01" db="EMBL/GenBank/DDBJ databases">
        <title>Genome-Based Taxonomic Classification of the Phylum Actinobacteria.</title>
        <authorList>
            <person name="Gao Y."/>
        </authorList>
    </citation>
    <scope>NUCLEOTIDE SEQUENCE</scope>
    <source>
        <strain evidence="6">KLBMP 8922</strain>
    </source>
</reference>
<evidence type="ECO:0008006" key="8">
    <source>
        <dbReference type="Google" id="ProtNLM"/>
    </source>
</evidence>
<keyword evidence="3" id="KW-0804">Transcription</keyword>
<keyword evidence="2" id="KW-0731">Sigma factor</keyword>
<dbReference type="SUPFAM" id="SSF88946">
    <property type="entry name" value="Sigma2 domain of RNA polymerase sigma factors"/>
    <property type="match status" value="1"/>
</dbReference>
<evidence type="ECO:0000256" key="4">
    <source>
        <dbReference type="SAM" id="MobiDB-lite"/>
    </source>
</evidence>
<dbReference type="AlphaFoldDB" id="A0AA41Q0R2"/>
<keyword evidence="7" id="KW-1185">Reference proteome</keyword>
<protein>
    <recommendedName>
        <fullName evidence="8">BACON domain-containing protein</fullName>
    </recommendedName>
</protein>
<proteinExistence type="predicted"/>
<evidence type="ECO:0000313" key="6">
    <source>
        <dbReference type="EMBL" id="MCF2529368.1"/>
    </source>
</evidence>
<dbReference type="EMBL" id="JAKFHA010000010">
    <property type="protein sequence ID" value="MCF2529368.1"/>
    <property type="molecule type" value="Genomic_DNA"/>
</dbReference>
<sequence>MGAGLAAALARGHEEGTPEGVAELYDAYADRLFAYCCTLTGDTRIAGEALHDTVVVVRSRAGGTGSDEQLRALLYAVARTECARHPRAATPSAESGQVWRPGVVVLGAVRDRSRLLPLVPVALAGVDPAEREALELTVRHGLEDAELGRVLGLSERQAARLAERGREQFAMCLAVHAVCVHPEQECAELAVLLPSGVVSGAVLPAPIEAGLRMPAGLHVATCPACVPFRPAGLAARPEPKGRVPAEPDAPDAAPTREMVDALVATGPARPAPLAVRADLLRSTGAGARGAHGHGLVVARAVRAGRDGFPRNRRRRRAPLATAGIAAAAALILGVAIFTGSGTAGPGRGKEPVAAATLPGPGAVPTAGPGIADAAGPGAAVEVPETTPPPASAPPTSARPGDKPSGGKDTKPPTATPGGKGQGSPGGPKIAGAPNADGRSAGGGSGVRVLTPTLALTERAPSGTLRLSAADEPVTWTLGVSQAPWLSLSRTSGTLRAGATAAVTVAWDPAKAPAGPPGTTVAVVITVGPGGQSVTVTGPVRPSGPR</sequence>
<keyword evidence="5" id="KW-0472">Membrane</keyword>
<keyword evidence="1" id="KW-0805">Transcription regulation</keyword>
<organism evidence="6 7">
    <name type="scientific">Yinghuangia soli</name>
    <dbReference type="NCBI Taxonomy" id="2908204"/>
    <lineage>
        <taxon>Bacteria</taxon>
        <taxon>Bacillati</taxon>
        <taxon>Actinomycetota</taxon>
        <taxon>Actinomycetes</taxon>
        <taxon>Kitasatosporales</taxon>
        <taxon>Streptomycetaceae</taxon>
        <taxon>Yinghuangia</taxon>
    </lineage>
</organism>
<keyword evidence="5" id="KW-0812">Transmembrane</keyword>
<evidence type="ECO:0000313" key="7">
    <source>
        <dbReference type="Proteomes" id="UP001165378"/>
    </source>
</evidence>
<evidence type="ECO:0000256" key="3">
    <source>
        <dbReference type="ARBA" id="ARBA00023163"/>
    </source>
</evidence>
<dbReference type="GO" id="GO:0016987">
    <property type="term" value="F:sigma factor activity"/>
    <property type="evidence" value="ECO:0007669"/>
    <property type="project" value="UniProtKB-KW"/>
</dbReference>
<dbReference type="InterPro" id="IPR013325">
    <property type="entry name" value="RNA_pol_sigma_r2"/>
</dbReference>
<dbReference type="InterPro" id="IPR039425">
    <property type="entry name" value="RNA_pol_sigma-70-like"/>
</dbReference>